<dbReference type="Pfam" id="PF00361">
    <property type="entry name" value="Proton_antipo_M"/>
    <property type="match status" value="1"/>
</dbReference>
<dbReference type="InterPro" id="IPR010096">
    <property type="entry name" value="NADH-Q_OxRdtase_suN/2"/>
</dbReference>
<feature type="transmembrane region" description="Helical" evidence="5">
    <location>
        <begin position="255"/>
        <end position="277"/>
    </location>
</feature>
<feature type="transmembrane region" description="Helical" evidence="5">
    <location>
        <begin position="23"/>
        <end position="43"/>
    </location>
</feature>
<feature type="transmembrane region" description="Helical" evidence="5">
    <location>
        <begin position="476"/>
        <end position="497"/>
    </location>
</feature>
<feature type="transmembrane region" description="Helical" evidence="5">
    <location>
        <begin position="50"/>
        <end position="72"/>
    </location>
</feature>
<feature type="transmembrane region" description="Helical" evidence="5">
    <location>
        <begin position="175"/>
        <end position="196"/>
    </location>
</feature>
<keyword evidence="4 5" id="KW-0472">Membrane</keyword>
<comment type="subcellular location">
    <subcellularLocation>
        <location evidence="1">Membrane</location>
        <topology evidence="1">Multi-pass membrane protein</topology>
    </subcellularLocation>
</comment>
<feature type="transmembrane region" description="Helical" evidence="5">
    <location>
        <begin position="384"/>
        <end position="408"/>
    </location>
</feature>
<dbReference type="AlphaFoldDB" id="A0A6J6YC65"/>
<keyword evidence="3 5" id="KW-1133">Transmembrane helix</keyword>
<organism evidence="7">
    <name type="scientific">freshwater metagenome</name>
    <dbReference type="NCBI Taxonomy" id="449393"/>
    <lineage>
        <taxon>unclassified sequences</taxon>
        <taxon>metagenomes</taxon>
        <taxon>ecological metagenomes</taxon>
    </lineage>
</organism>
<dbReference type="GO" id="GO:0042773">
    <property type="term" value="P:ATP synthesis coupled electron transport"/>
    <property type="evidence" value="ECO:0007669"/>
    <property type="project" value="InterPro"/>
</dbReference>
<protein>
    <submittedName>
        <fullName evidence="7">Unannotated protein</fullName>
    </submittedName>
</protein>
<gene>
    <name evidence="7" type="ORF">UFOPK3001_01191</name>
</gene>
<reference evidence="7" key="1">
    <citation type="submission" date="2020-05" db="EMBL/GenBank/DDBJ databases">
        <authorList>
            <person name="Chiriac C."/>
            <person name="Salcher M."/>
            <person name="Ghai R."/>
            <person name="Kavagutti S V."/>
        </authorList>
    </citation>
    <scope>NUCLEOTIDE SEQUENCE</scope>
</reference>
<dbReference type="GO" id="GO:0016020">
    <property type="term" value="C:membrane"/>
    <property type="evidence" value="ECO:0007669"/>
    <property type="project" value="UniProtKB-SubCell"/>
</dbReference>
<evidence type="ECO:0000256" key="1">
    <source>
        <dbReference type="ARBA" id="ARBA00004141"/>
    </source>
</evidence>
<dbReference type="HAMAP" id="MF_00445">
    <property type="entry name" value="NDH1_NuoN_1"/>
    <property type="match status" value="1"/>
</dbReference>
<feature type="domain" description="NADH:quinone oxidoreductase/Mrp antiporter transmembrane" evidence="6">
    <location>
        <begin position="140"/>
        <end position="439"/>
    </location>
</feature>
<feature type="transmembrane region" description="Helical" evidence="5">
    <location>
        <begin position="216"/>
        <end position="235"/>
    </location>
</feature>
<proteinExistence type="inferred from homology"/>
<feature type="transmembrane region" description="Helical" evidence="5">
    <location>
        <begin position="143"/>
        <end position="163"/>
    </location>
</feature>
<evidence type="ECO:0000256" key="3">
    <source>
        <dbReference type="ARBA" id="ARBA00022989"/>
    </source>
</evidence>
<dbReference type="EMBL" id="CAFAAJ010000067">
    <property type="protein sequence ID" value="CAB4805078.1"/>
    <property type="molecule type" value="Genomic_DNA"/>
</dbReference>
<evidence type="ECO:0000256" key="2">
    <source>
        <dbReference type="ARBA" id="ARBA00022692"/>
    </source>
</evidence>
<sequence length="512" mass="54661">MLATFIAQATAGGWKSPSVDYHALAPEIVLAGVVCMVLLLDLFLPEHRKWMTATLGGFDVLAALIPVLTLAVSSEPARVMFGGAYVVDDFSLLLKALFLIATYVVILLSTTYVDEGDYYEGEYYVLLLTSALGMVMMSSSRDLVSIFVALEFLSIPAYMLAGWRKRDSKSNEASVKYYLLGVLASAVMLYGMSLMYGTTRTTILAGIADVIHRDGVSSATALGIVFVLIGFAFKVSAVPFHQWAPDTYEGAPTPVTAFLSVASKAAGFVALITLVYVGFPYGLDVWKPLFWVLAVITMTVGNVLALKQTNIVRMLAYSSVSQGGFIMMPLFVAWKHTPSGITVNRDSLTAIVTYLVVYAAMNLGAFGVILAVSRKTRSGEISSFGGLFSYAPGLAVAMTFFMGSLAGIPPLGGWIAKFTVIRALAADGSGWAIALAVIGMVNAVIAVGYYGNILREVWMRPVPDGDDSPIRVPSSLGAALVICSVATLLFGILPNIILRFSDKLDLTGVLGL</sequence>
<evidence type="ECO:0000256" key="4">
    <source>
        <dbReference type="ARBA" id="ARBA00023136"/>
    </source>
</evidence>
<dbReference type="PANTHER" id="PTHR22773">
    <property type="entry name" value="NADH DEHYDROGENASE"/>
    <property type="match status" value="1"/>
</dbReference>
<name>A0A6J6YC65_9ZZZZ</name>
<keyword evidence="2 5" id="KW-0812">Transmembrane</keyword>
<evidence type="ECO:0000259" key="6">
    <source>
        <dbReference type="Pfam" id="PF00361"/>
    </source>
</evidence>
<dbReference type="GO" id="GO:0008137">
    <property type="term" value="F:NADH dehydrogenase (ubiquinone) activity"/>
    <property type="evidence" value="ECO:0007669"/>
    <property type="project" value="InterPro"/>
</dbReference>
<feature type="transmembrane region" description="Helical" evidence="5">
    <location>
        <begin position="428"/>
        <end position="450"/>
    </location>
</feature>
<accession>A0A6J6YC65</accession>
<feature type="transmembrane region" description="Helical" evidence="5">
    <location>
        <begin position="354"/>
        <end position="372"/>
    </location>
</feature>
<dbReference type="InterPro" id="IPR001750">
    <property type="entry name" value="ND/Mrp_TM"/>
</dbReference>
<evidence type="ECO:0000313" key="7">
    <source>
        <dbReference type="EMBL" id="CAB4805078.1"/>
    </source>
</evidence>
<evidence type="ECO:0000256" key="5">
    <source>
        <dbReference type="SAM" id="Phobius"/>
    </source>
</evidence>
<feature type="transmembrane region" description="Helical" evidence="5">
    <location>
        <begin position="314"/>
        <end position="334"/>
    </location>
</feature>
<feature type="transmembrane region" description="Helical" evidence="5">
    <location>
        <begin position="92"/>
        <end position="109"/>
    </location>
</feature>
<feature type="transmembrane region" description="Helical" evidence="5">
    <location>
        <begin position="289"/>
        <end position="307"/>
    </location>
</feature>
<dbReference type="NCBIfam" id="TIGR01770">
    <property type="entry name" value="NDH_I_N"/>
    <property type="match status" value="1"/>
</dbReference>